<evidence type="ECO:0000256" key="3">
    <source>
        <dbReference type="ARBA" id="ARBA00022695"/>
    </source>
</evidence>
<reference evidence="6 7" key="1">
    <citation type="submission" date="2022-09" db="EMBL/GenBank/DDBJ databases">
        <authorList>
            <person name="Palmer J.M."/>
        </authorList>
    </citation>
    <scope>NUCLEOTIDE SEQUENCE [LARGE SCALE GENOMIC DNA]</scope>
    <source>
        <strain evidence="6 7">DSM 7382</strain>
    </source>
</reference>
<dbReference type="Gene3D" id="3.90.228.10">
    <property type="match status" value="1"/>
</dbReference>
<dbReference type="AlphaFoldDB" id="A0AAW0FLC4"/>
<name>A0AAW0FLC4_9APHY</name>
<sequence length="789" mass="88607">MALPPKGRKRFLADLESAIITHKSRGSCYKTNELQITDLFEGEDEGAFVCAVSDSQGNKYAYLSFIISDTSDYPKYHTFYCFSLDGVPSPPVQRVIDRMADCQSITIDGLLESMLEFLAKDFTSGHPISEIQKEDDEAETDGEDVQGDFDVSMSSGLNIDSEVMQRDFQEIIAAGYRPNIIRLRDDEVVISVSIPVISLASTIEPRALMAWDSRLLSKSQYLTLIISGMQGIYPFTADDGTFLPNLAGRGVKNLQYHVGLTPQNKPDQNLILSLLRSFNVPTIDEIVLPSIKNIHIAESILGRNPSHEFNFSLSASLESLLRDRFMQIIRLRLKCNIGWAGAESLISSSSQMQISADELFFDDSTELLRAEEEEQSLASSYSLPSDPLANGERPSHINVPLLAFSYLIRRLTLCTRFCLVCYNKIDYDFETLKPYVCNSKLCTYQYYNLNFGTPLEYEICFRPATVDLLVSFAYIAAAEKSLRDPLPTGMGLMVPDITDMKKPAVDFDQLSKDVMQRTIVYLLNTLPPIQEMKEYLESIHKGTIKPRLADMDPQILPAAWLLLRWCIASCTAHIDEIMVPEDCVGNIDPPCRQFRFSIGAPDKEAKFRTCQENAKARDANAAQYPSLYAFHGSPVKNWHSIIRHGLLLMNVVHGRSYGDGVYFAKQGQVSMGTYASPSSFMWRSTRLNPISCAALAELDTDWIICRYLLVRCGDISPYLPFTETPVCSPVPEDTPSVELDPAHPLTFSGKNITIPEPGYRLQQLLEARRKEFENEGDTVEIEDIIHILL</sequence>
<comment type="caution">
    <text evidence="6">The sequence shown here is derived from an EMBL/GenBank/DDBJ whole genome shotgun (WGS) entry which is preliminary data.</text>
</comment>
<keyword evidence="2" id="KW-0808">Transferase</keyword>
<organism evidence="6 7">
    <name type="scientific">Cerrena zonata</name>
    <dbReference type="NCBI Taxonomy" id="2478898"/>
    <lineage>
        <taxon>Eukaryota</taxon>
        <taxon>Fungi</taxon>
        <taxon>Dikarya</taxon>
        <taxon>Basidiomycota</taxon>
        <taxon>Agaricomycotina</taxon>
        <taxon>Agaricomycetes</taxon>
        <taxon>Polyporales</taxon>
        <taxon>Cerrenaceae</taxon>
        <taxon>Cerrena</taxon>
    </lineage>
</organism>
<evidence type="ECO:0000313" key="6">
    <source>
        <dbReference type="EMBL" id="KAK7678999.1"/>
    </source>
</evidence>
<dbReference type="GO" id="GO:0003950">
    <property type="term" value="F:NAD+ poly-ADP-ribosyltransferase activity"/>
    <property type="evidence" value="ECO:0007669"/>
    <property type="project" value="InterPro"/>
</dbReference>
<evidence type="ECO:0000259" key="5">
    <source>
        <dbReference type="Pfam" id="PF00644"/>
    </source>
</evidence>
<dbReference type="InterPro" id="IPR012317">
    <property type="entry name" value="Poly(ADP-ribose)pol_cat_dom"/>
</dbReference>
<dbReference type="Proteomes" id="UP001385951">
    <property type="component" value="Unassembled WGS sequence"/>
</dbReference>
<feature type="domain" description="PARP catalytic" evidence="5">
    <location>
        <begin position="615"/>
        <end position="677"/>
    </location>
</feature>
<dbReference type="PANTHER" id="PTHR21328">
    <property type="entry name" value="POLY ADP-RIBOSE POLYMERASE FAMILY, MEMBER PARP"/>
    <property type="match status" value="1"/>
</dbReference>
<dbReference type="InterPro" id="IPR051838">
    <property type="entry name" value="ARTD_PARP"/>
</dbReference>
<protein>
    <recommendedName>
        <fullName evidence="5">PARP catalytic domain-containing protein</fullName>
    </recommendedName>
</protein>
<dbReference type="SUPFAM" id="SSF56399">
    <property type="entry name" value="ADP-ribosylation"/>
    <property type="match status" value="1"/>
</dbReference>
<evidence type="ECO:0000256" key="2">
    <source>
        <dbReference type="ARBA" id="ARBA00022679"/>
    </source>
</evidence>
<dbReference type="GO" id="GO:0016779">
    <property type="term" value="F:nucleotidyltransferase activity"/>
    <property type="evidence" value="ECO:0007669"/>
    <property type="project" value="UniProtKB-KW"/>
</dbReference>
<keyword evidence="1" id="KW-0328">Glycosyltransferase</keyword>
<dbReference type="Pfam" id="PF00644">
    <property type="entry name" value="PARP"/>
    <property type="match status" value="1"/>
</dbReference>
<evidence type="ECO:0000313" key="7">
    <source>
        <dbReference type="Proteomes" id="UP001385951"/>
    </source>
</evidence>
<keyword evidence="3" id="KW-0548">Nucleotidyltransferase</keyword>
<gene>
    <name evidence="6" type="ORF">QCA50_017943</name>
</gene>
<keyword evidence="7" id="KW-1185">Reference proteome</keyword>
<evidence type="ECO:0000256" key="1">
    <source>
        <dbReference type="ARBA" id="ARBA00022676"/>
    </source>
</evidence>
<accession>A0AAW0FLC4</accession>
<keyword evidence="4" id="KW-0520">NAD</keyword>
<proteinExistence type="predicted"/>
<dbReference type="EMBL" id="JASBNA010000064">
    <property type="protein sequence ID" value="KAK7678999.1"/>
    <property type="molecule type" value="Genomic_DNA"/>
</dbReference>
<evidence type="ECO:0000256" key="4">
    <source>
        <dbReference type="ARBA" id="ARBA00023027"/>
    </source>
</evidence>